<reference evidence="9 10" key="1">
    <citation type="submission" date="2023-09" db="EMBL/GenBank/DDBJ databases">
        <title>Pangenome analysis of Batrachochytrium dendrobatidis and related Chytrids.</title>
        <authorList>
            <person name="Yacoub M.N."/>
            <person name="Stajich J.E."/>
            <person name="James T.Y."/>
        </authorList>
    </citation>
    <scope>NUCLEOTIDE SEQUENCE [LARGE SCALE GENOMIC DNA]</scope>
    <source>
        <strain evidence="9 10">JEL0888</strain>
    </source>
</reference>
<dbReference type="InterPro" id="IPR000679">
    <property type="entry name" value="Znf_GATA"/>
</dbReference>
<proteinExistence type="predicted"/>
<feature type="compositionally biased region" description="Low complexity" evidence="7">
    <location>
        <begin position="114"/>
        <end position="127"/>
    </location>
</feature>
<feature type="compositionally biased region" description="Low complexity" evidence="7">
    <location>
        <begin position="371"/>
        <end position="396"/>
    </location>
</feature>
<feature type="compositionally biased region" description="Low complexity" evidence="7">
    <location>
        <begin position="455"/>
        <end position="469"/>
    </location>
</feature>
<evidence type="ECO:0000256" key="1">
    <source>
        <dbReference type="ARBA" id="ARBA00022723"/>
    </source>
</evidence>
<dbReference type="Gene3D" id="3.30.50.10">
    <property type="entry name" value="Erythroid Transcription Factor GATA-1, subunit A"/>
    <property type="match status" value="1"/>
</dbReference>
<dbReference type="SUPFAM" id="SSF57716">
    <property type="entry name" value="Glucocorticoid receptor-like (DNA-binding domain)"/>
    <property type="match status" value="1"/>
</dbReference>
<name>A0ABR4N0C6_9FUNG</name>
<dbReference type="EMBL" id="JADGIZ020000054">
    <property type="protein sequence ID" value="KAL2912944.1"/>
    <property type="molecule type" value="Genomic_DNA"/>
</dbReference>
<evidence type="ECO:0000256" key="4">
    <source>
        <dbReference type="ARBA" id="ARBA00023015"/>
    </source>
</evidence>
<evidence type="ECO:0000259" key="8">
    <source>
        <dbReference type="PROSITE" id="PS50114"/>
    </source>
</evidence>
<keyword evidence="5" id="KW-0804">Transcription</keyword>
<dbReference type="PROSITE" id="PS50114">
    <property type="entry name" value="GATA_ZN_FINGER_2"/>
    <property type="match status" value="1"/>
</dbReference>
<evidence type="ECO:0000313" key="9">
    <source>
        <dbReference type="EMBL" id="KAL2912944.1"/>
    </source>
</evidence>
<evidence type="ECO:0000313" key="10">
    <source>
        <dbReference type="Proteomes" id="UP001527925"/>
    </source>
</evidence>
<accession>A0ABR4N0C6</accession>
<organism evidence="9 10">
    <name type="scientific">Polyrhizophydium stewartii</name>
    <dbReference type="NCBI Taxonomy" id="2732419"/>
    <lineage>
        <taxon>Eukaryota</taxon>
        <taxon>Fungi</taxon>
        <taxon>Fungi incertae sedis</taxon>
        <taxon>Chytridiomycota</taxon>
        <taxon>Chytridiomycota incertae sedis</taxon>
        <taxon>Chytridiomycetes</taxon>
        <taxon>Rhizophydiales</taxon>
        <taxon>Rhizophydiales incertae sedis</taxon>
        <taxon>Polyrhizophydium</taxon>
    </lineage>
</organism>
<feature type="region of interest" description="Disordered" evidence="7">
    <location>
        <begin position="455"/>
        <end position="487"/>
    </location>
</feature>
<dbReference type="CDD" id="cd00202">
    <property type="entry name" value="ZnF_GATA"/>
    <property type="match status" value="1"/>
</dbReference>
<dbReference type="SMART" id="SM00401">
    <property type="entry name" value="ZnF_GATA"/>
    <property type="match status" value="1"/>
</dbReference>
<dbReference type="Proteomes" id="UP001527925">
    <property type="component" value="Unassembled WGS sequence"/>
</dbReference>
<feature type="region of interest" description="Disordered" evidence="7">
    <location>
        <begin position="234"/>
        <end position="260"/>
    </location>
</feature>
<keyword evidence="1" id="KW-0479">Metal-binding</keyword>
<feature type="non-terminal residue" evidence="9">
    <location>
        <position position="1"/>
    </location>
</feature>
<gene>
    <name evidence="9" type="ORF">HK105_207510</name>
</gene>
<evidence type="ECO:0000256" key="3">
    <source>
        <dbReference type="ARBA" id="ARBA00022833"/>
    </source>
</evidence>
<dbReference type="PANTHER" id="PTHR47172:SF24">
    <property type="entry name" value="GATA ZINC FINGER DOMAIN-CONTAINING PROTEIN 14-RELATED"/>
    <property type="match status" value="1"/>
</dbReference>
<evidence type="ECO:0000256" key="7">
    <source>
        <dbReference type="SAM" id="MobiDB-lite"/>
    </source>
</evidence>
<sequence length="521" mass="53436">KTESPGTASLESPYDLSVKVHTITSDALLYRMRGICTPEFAAFNLPNHPNYHLNIALSAGGSRAATTRADHHGATPGAGSSPLAASYGSASAVAGGAGAAASAARKKLAYGSSSAASPAATGSAAGSDVDDKAAARKRKITHSAPSPGECTWCGTRKTAQWRKGPTGPRGLCNACGLEWAKQIRHEAKRLGISNFDAEMTLIKNYKTSDRYLRYMREHNFAMEMAEANAAAASAGLPPGAGSSAGAGSAQAMPPGSAMHHGHAYASGAPAHMQHQRIHLAPSPSAALGSAAPPAPHRPMAHSAFTPRVVPLQPESSQGHQMHHSGSHLHALPASQQAQAAHQGPDPSIVAMAAAAAAVAVKPVKQPSPSFQLAQQTHQPAQQQQLQQHYHPQAHPQMHSQMHPSVSAHGHQHGHSAAPAQAPPQQAPEYAYPSAAHAMAAAQGALPAHSAQAFYSSSSSPASHVPPSLSMAPTPTPPGHLAGQPAPASGSNIFARIPEVKMEEAASMASTPSAVDASVPME</sequence>
<keyword evidence="3" id="KW-0862">Zinc</keyword>
<dbReference type="InterPro" id="IPR013088">
    <property type="entry name" value="Znf_NHR/GATA"/>
</dbReference>
<keyword evidence="10" id="KW-1185">Reference proteome</keyword>
<feature type="compositionally biased region" description="Low complexity" evidence="7">
    <location>
        <begin position="234"/>
        <end position="257"/>
    </location>
</feature>
<feature type="region of interest" description="Disordered" evidence="7">
    <location>
        <begin position="114"/>
        <end position="146"/>
    </location>
</feature>
<dbReference type="PANTHER" id="PTHR47172">
    <property type="entry name" value="OS01G0976800 PROTEIN"/>
    <property type="match status" value="1"/>
</dbReference>
<feature type="domain" description="GATA-type" evidence="8">
    <location>
        <begin position="149"/>
        <end position="177"/>
    </location>
</feature>
<keyword evidence="4" id="KW-0805">Transcription regulation</keyword>
<keyword evidence="2 6" id="KW-0863">Zinc-finger</keyword>
<evidence type="ECO:0000256" key="6">
    <source>
        <dbReference type="PROSITE-ProRule" id="PRU00094"/>
    </source>
</evidence>
<comment type="caution">
    <text evidence="9">The sequence shown here is derived from an EMBL/GenBank/DDBJ whole genome shotgun (WGS) entry which is preliminary data.</text>
</comment>
<feature type="region of interest" description="Disordered" evidence="7">
    <location>
        <begin position="368"/>
        <end position="427"/>
    </location>
</feature>
<dbReference type="Pfam" id="PF00320">
    <property type="entry name" value="GATA"/>
    <property type="match status" value="1"/>
</dbReference>
<protein>
    <recommendedName>
        <fullName evidence="8">GATA-type domain-containing protein</fullName>
    </recommendedName>
</protein>
<evidence type="ECO:0000256" key="5">
    <source>
        <dbReference type="ARBA" id="ARBA00023163"/>
    </source>
</evidence>
<evidence type="ECO:0000256" key="2">
    <source>
        <dbReference type="ARBA" id="ARBA00022771"/>
    </source>
</evidence>